<dbReference type="PANTHER" id="PTHR37833:SF1">
    <property type="entry name" value="SIGNAL PEPTIDE PROTEIN"/>
    <property type="match status" value="1"/>
</dbReference>
<proteinExistence type="predicted"/>
<sequence>MRSPLLLLTVPALCWAQGPVISVDRPHHDFGRIDGDSRVTHRFRISNRGGANLNISRLNPSCGCTSTVIGQWTLKPGESTEVEAAFNPAGFRGTVRKSIQVVSDDPANPNLTLTFEAEIVREITPSQDSVFFQGVRRTGTTKHAVKLTSGTGRPVRVTRIDAPGAKYLSFGIRPEGGNVWVDIALDGAALPAHQMVGTDAVAIQTDNPRAPLLNVTVQWEAYQALTATPPRVAIAEAPGREHRQKILVANADRKPFRILSARATSSLLRVEGLGGGASDRHELTIVMDARAKAGLYNERITLTTDSPDQREFELRVAASLR</sequence>
<gene>
    <name evidence="1" type="ORF">METESE_38090</name>
</gene>
<evidence type="ECO:0008006" key="3">
    <source>
        <dbReference type="Google" id="ProtNLM"/>
    </source>
</evidence>
<protein>
    <recommendedName>
        <fullName evidence="3">DUF1573 domain-containing protein</fullName>
    </recommendedName>
</protein>
<dbReference type="KEGG" id="msea:METESE_38090"/>
<dbReference type="InterPro" id="IPR013783">
    <property type="entry name" value="Ig-like_fold"/>
</dbReference>
<evidence type="ECO:0000313" key="1">
    <source>
        <dbReference type="EMBL" id="BDU78851.1"/>
    </source>
</evidence>
<accession>A0AA48GT87</accession>
<dbReference type="Proteomes" id="UP001228113">
    <property type="component" value="Chromosome"/>
</dbReference>
<reference evidence="1" key="1">
    <citation type="journal article" date="2023" name="Int. J. Syst. Evol. Microbiol.">
        <title>Mesoterricola silvestris gen. nov., sp. nov., Mesoterricola sediminis sp. nov., Geothrix oryzae sp. nov., Geothrix edaphica sp. nov., Geothrix rubra sp. nov., and Geothrix limicola sp. nov., six novel members of Acidobacteriota isolated from soils.</title>
        <authorList>
            <person name="Itoh H."/>
            <person name="Sugisawa Y."/>
            <person name="Mise K."/>
            <person name="Xu Z."/>
            <person name="Kuniyasu M."/>
            <person name="Ushijima N."/>
            <person name="Kawano K."/>
            <person name="Kobayashi E."/>
            <person name="Shiratori Y."/>
            <person name="Masuda Y."/>
            <person name="Senoo K."/>
        </authorList>
    </citation>
    <scope>NUCLEOTIDE SEQUENCE</scope>
    <source>
        <strain evidence="1">W786</strain>
    </source>
</reference>
<dbReference type="EMBL" id="AP027081">
    <property type="protein sequence ID" value="BDU78851.1"/>
    <property type="molecule type" value="Genomic_DNA"/>
</dbReference>
<name>A0AA48GT87_9BACT</name>
<dbReference type="RefSeq" id="WP_243333532.1">
    <property type="nucleotide sequence ID" value="NZ_AP027081.1"/>
</dbReference>
<evidence type="ECO:0000313" key="2">
    <source>
        <dbReference type="Proteomes" id="UP001228113"/>
    </source>
</evidence>
<dbReference type="AlphaFoldDB" id="A0AA48GT87"/>
<dbReference type="Gene3D" id="2.60.40.10">
    <property type="entry name" value="Immunoglobulins"/>
    <property type="match status" value="1"/>
</dbReference>
<organism evidence="1 2">
    <name type="scientific">Mesoterricola sediminis</name>
    <dbReference type="NCBI Taxonomy" id="2927980"/>
    <lineage>
        <taxon>Bacteria</taxon>
        <taxon>Pseudomonadati</taxon>
        <taxon>Acidobacteriota</taxon>
        <taxon>Holophagae</taxon>
        <taxon>Holophagales</taxon>
        <taxon>Holophagaceae</taxon>
        <taxon>Mesoterricola</taxon>
    </lineage>
</organism>
<dbReference type="InterPro" id="IPR011467">
    <property type="entry name" value="DUF1573"/>
</dbReference>
<keyword evidence="2" id="KW-1185">Reference proteome</keyword>
<dbReference type="Pfam" id="PF07610">
    <property type="entry name" value="DUF1573"/>
    <property type="match status" value="1"/>
</dbReference>
<dbReference type="PANTHER" id="PTHR37833">
    <property type="entry name" value="LIPOPROTEIN-RELATED"/>
    <property type="match status" value="1"/>
</dbReference>